<keyword evidence="4 5" id="KW-0472">Membrane</keyword>
<feature type="transmembrane region" description="Helical" evidence="5">
    <location>
        <begin position="169"/>
        <end position="186"/>
    </location>
</feature>
<evidence type="ECO:0000256" key="1">
    <source>
        <dbReference type="ARBA" id="ARBA00004141"/>
    </source>
</evidence>
<keyword evidence="7" id="KW-1185">Reference proteome</keyword>
<evidence type="ECO:0000256" key="3">
    <source>
        <dbReference type="ARBA" id="ARBA00022989"/>
    </source>
</evidence>
<dbReference type="EMBL" id="SPLM01000077">
    <property type="protein sequence ID" value="TMW61123.1"/>
    <property type="molecule type" value="Genomic_DNA"/>
</dbReference>
<feature type="transmembrane region" description="Helical" evidence="5">
    <location>
        <begin position="37"/>
        <end position="61"/>
    </location>
</feature>
<dbReference type="InterPro" id="IPR037185">
    <property type="entry name" value="EmrE-like"/>
</dbReference>
<feature type="transmembrane region" description="Helical" evidence="5">
    <location>
        <begin position="7"/>
        <end position="25"/>
    </location>
</feature>
<evidence type="ECO:0000313" key="7">
    <source>
        <dbReference type="Proteomes" id="UP000794436"/>
    </source>
</evidence>
<dbReference type="PANTHER" id="PTHR10231">
    <property type="entry name" value="NUCLEOTIDE-SUGAR TRANSMEMBRANE TRANSPORTER"/>
    <property type="match status" value="1"/>
</dbReference>
<accession>A0A8K1FJV9</accession>
<dbReference type="GO" id="GO:0015165">
    <property type="term" value="F:pyrimidine nucleotide-sugar transmembrane transporter activity"/>
    <property type="evidence" value="ECO:0007669"/>
    <property type="project" value="InterPro"/>
</dbReference>
<evidence type="ECO:0000313" key="6">
    <source>
        <dbReference type="EMBL" id="TMW61123.1"/>
    </source>
</evidence>
<dbReference type="Proteomes" id="UP000794436">
    <property type="component" value="Unassembled WGS sequence"/>
</dbReference>
<reference evidence="6" key="1">
    <citation type="submission" date="2019-03" db="EMBL/GenBank/DDBJ databases">
        <title>Long read genome sequence of the mycoparasitic Pythium oligandrum ATCC 38472 isolated from sugarbeet rhizosphere.</title>
        <authorList>
            <person name="Gaulin E."/>
        </authorList>
    </citation>
    <scope>NUCLEOTIDE SEQUENCE</scope>
    <source>
        <strain evidence="6">ATCC 38472_TT</strain>
    </source>
</reference>
<feature type="transmembrane region" description="Helical" evidence="5">
    <location>
        <begin position="248"/>
        <end position="267"/>
    </location>
</feature>
<feature type="transmembrane region" description="Helical" evidence="5">
    <location>
        <begin position="274"/>
        <end position="295"/>
    </location>
</feature>
<feature type="transmembrane region" description="Helical" evidence="5">
    <location>
        <begin position="301"/>
        <end position="320"/>
    </location>
</feature>
<evidence type="ECO:0000256" key="4">
    <source>
        <dbReference type="ARBA" id="ARBA00023136"/>
    </source>
</evidence>
<comment type="caution">
    <text evidence="6">The sequence shown here is derived from an EMBL/GenBank/DDBJ whole genome shotgun (WGS) entry which is preliminary data.</text>
</comment>
<dbReference type="OrthoDB" id="408493at2759"/>
<keyword evidence="3 5" id="KW-1133">Transmembrane helix</keyword>
<sequence length="329" mass="35592">MTSKTKGYAAMALLAVQFGLQPILYQQFAAQAKYTSVLVIVCEWCKLLVAFAALLSSGEALQVWKTWSFKQSLAASGLPACSYAVQNVLVQIAYQHLPPIVFNLINQTKLLWTALFVHLLIGKRFSFQQCGAMLVLLSAAVLLSLAKGTTKATHDSSGPSMEPLSVERGLLPVIAASVLSGFGGAVTQRSMQLHQRKTALVTMELSFYGMLFLTTPAMYSLLFVSDYGLSSLVFSTSQWFSLFQGWDVFTLIPVLSNALGGLLVGAVTKYVGGVLKSFALVVGIALTAVVESWLTNTALPVDVWVAAALVTLSMFVYNAYPYEEKPKTT</sequence>
<gene>
    <name evidence="6" type="ORF">Poli38472_013586</name>
</gene>
<dbReference type="Pfam" id="PF04142">
    <property type="entry name" value="Nuc_sug_transp"/>
    <property type="match status" value="1"/>
</dbReference>
<proteinExistence type="predicted"/>
<dbReference type="GO" id="GO:0000139">
    <property type="term" value="C:Golgi membrane"/>
    <property type="evidence" value="ECO:0007669"/>
    <property type="project" value="InterPro"/>
</dbReference>
<name>A0A8K1FJV9_PYTOL</name>
<keyword evidence="2 5" id="KW-0812">Transmembrane</keyword>
<feature type="transmembrane region" description="Helical" evidence="5">
    <location>
        <begin position="130"/>
        <end position="149"/>
    </location>
</feature>
<dbReference type="InterPro" id="IPR007271">
    <property type="entry name" value="Nuc_sug_transpt"/>
</dbReference>
<evidence type="ECO:0008006" key="8">
    <source>
        <dbReference type="Google" id="ProtNLM"/>
    </source>
</evidence>
<dbReference type="SUPFAM" id="SSF103481">
    <property type="entry name" value="Multidrug resistance efflux transporter EmrE"/>
    <property type="match status" value="1"/>
</dbReference>
<evidence type="ECO:0000256" key="2">
    <source>
        <dbReference type="ARBA" id="ARBA00022692"/>
    </source>
</evidence>
<dbReference type="AlphaFoldDB" id="A0A8K1FJV9"/>
<protein>
    <recommendedName>
        <fullName evidence="8">Nucleotide-sugar transporter</fullName>
    </recommendedName>
</protein>
<organism evidence="6 7">
    <name type="scientific">Pythium oligandrum</name>
    <name type="common">Mycoparasitic fungus</name>
    <dbReference type="NCBI Taxonomy" id="41045"/>
    <lineage>
        <taxon>Eukaryota</taxon>
        <taxon>Sar</taxon>
        <taxon>Stramenopiles</taxon>
        <taxon>Oomycota</taxon>
        <taxon>Peronosporomycetes</taxon>
        <taxon>Pythiales</taxon>
        <taxon>Pythiaceae</taxon>
        <taxon>Pythium</taxon>
    </lineage>
</organism>
<evidence type="ECO:0000256" key="5">
    <source>
        <dbReference type="SAM" id="Phobius"/>
    </source>
</evidence>
<comment type="subcellular location">
    <subcellularLocation>
        <location evidence="1">Membrane</location>
        <topology evidence="1">Multi-pass membrane protein</topology>
    </subcellularLocation>
</comment>
<feature type="transmembrane region" description="Helical" evidence="5">
    <location>
        <begin position="207"/>
        <end position="228"/>
    </location>
</feature>